<feature type="domain" description="CST complex subunit Stn1 N-terminal" evidence="5">
    <location>
        <begin position="44"/>
        <end position="95"/>
    </location>
</feature>
<evidence type="ECO:0000256" key="3">
    <source>
        <dbReference type="ARBA" id="ARBA00022895"/>
    </source>
</evidence>
<dbReference type="InterPro" id="IPR018856">
    <property type="entry name" value="Stn1_N"/>
</dbReference>
<evidence type="ECO:0000256" key="2">
    <source>
        <dbReference type="ARBA" id="ARBA00022454"/>
    </source>
</evidence>
<evidence type="ECO:0000259" key="5">
    <source>
        <dbReference type="Pfam" id="PF10451"/>
    </source>
</evidence>
<dbReference type="SUPFAM" id="SSF50249">
    <property type="entry name" value="Nucleic acid-binding proteins"/>
    <property type="match status" value="1"/>
</dbReference>
<evidence type="ECO:0000256" key="4">
    <source>
        <dbReference type="SAM" id="MobiDB-lite"/>
    </source>
</evidence>
<feature type="compositionally biased region" description="Basic and acidic residues" evidence="4">
    <location>
        <begin position="193"/>
        <end position="209"/>
    </location>
</feature>
<dbReference type="GO" id="GO:0000781">
    <property type="term" value="C:chromosome, telomeric region"/>
    <property type="evidence" value="ECO:0007669"/>
    <property type="project" value="UniProtKB-SubCell"/>
</dbReference>
<name>A0A4U0TM12_9PEZI</name>
<dbReference type="InterPro" id="IPR012340">
    <property type="entry name" value="NA-bd_OB-fold"/>
</dbReference>
<proteinExistence type="predicted"/>
<organism evidence="6 7">
    <name type="scientific">Salinomyces thailandicus</name>
    <dbReference type="NCBI Taxonomy" id="706561"/>
    <lineage>
        <taxon>Eukaryota</taxon>
        <taxon>Fungi</taxon>
        <taxon>Dikarya</taxon>
        <taxon>Ascomycota</taxon>
        <taxon>Pezizomycotina</taxon>
        <taxon>Dothideomycetes</taxon>
        <taxon>Dothideomycetidae</taxon>
        <taxon>Mycosphaerellales</taxon>
        <taxon>Teratosphaeriaceae</taxon>
        <taxon>Salinomyces</taxon>
    </lineage>
</organism>
<gene>
    <name evidence="6" type="ORF">B0A50_07696</name>
</gene>
<evidence type="ECO:0000256" key="1">
    <source>
        <dbReference type="ARBA" id="ARBA00004574"/>
    </source>
</evidence>
<evidence type="ECO:0000313" key="7">
    <source>
        <dbReference type="Proteomes" id="UP000308549"/>
    </source>
</evidence>
<keyword evidence="3" id="KW-0779">Telomere</keyword>
<keyword evidence="7" id="KW-1185">Reference proteome</keyword>
<accession>A0A4U0TM12</accession>
<comment type="caution">
    <text evidence="6">The sequence shown here is derived from an EMBL/GenBank/DDBJ whole genome shotgun (WGS) entry which is preliminary data.</text>
</comment>
<feature type="compositionally biased region" description="Basic and acidic residues" evidence="4">
    <location>
        <begin position="217"/>
        <end position="235"/>
    </location>
</feature>
<dbReference type="AlphaFoldDB" id="A0A4U0TM12"/>
<dbReference type="Proteomes" id="UP000308549">
    <property type="component" value="Unassembled WGS sequence"/>
</dbReference>
<reference evidence="6 7" key="1">
    <citation type="submission" date="2017-03" db="EMBL/GenBank/DDBJ databases">
        <title>Genomes of endolithic fungi from Antarctica.</title>
        <authorList>
            <person name="Coleine C."/>
            <person name="Masonjones S."/>
            <person name="Stajich J.E."/>
        </authorList>
    </citation>
    <scope>NUCLEOTIDE SEQUENCE [LARGE SCALE GENOMIC DNA]</scope>
    <source>
        <strain evidence="6 7">CCFEE 6315</strain>
    </source>
</reference>
<feature type="region of interest" description="Disordered" evidence="4">
    <location>
        <begin position="193"/>
        <end position="235"/>
    </location>
</feature>
<comment type="subcellular location">
    <subcellularLocation>
        <location evidence="1">Chromosome</location>
        <location evidence="1">Telomere</location>
    </subcellularLocation>
</comment>
<protein>
    <recommendedName>
        <fullName evidence="5">CST complex subunit Stn1 N-terminal domain-containing protein</fullName>
    </recommendedName>
</protein>
<sequence length="258" mass="29680">MNPTPPAPIHPRRYFEASPTFYHWNKVTCLDVHALRTEPGFAGQHIYFHLNHPIQFVRVVGLLVEIESVAEGRYTLLTIDDGSGACLVVKVKRRQVAKGDEAEWPSNTEVDNVEVVMHMGWPSLQLDGKRIAIGDVLKVKGTIDSFRDERQLELKRLFLIPDTNAEAQSWIETAKWKRDVLSKPWMLTPEGRDKVDAQIKREGQKERDHARRKKEWSRKTDEKRRRHDEKAEVKREKMAALYDAGALKGSGVIVAPWE</sequence>
<dbReference type="OrthoDB" id="77828at2759"/>
<evidence type="ECO:0000313" key="6">
    <source>
        <dbReference type="EMBL" id="TKA22954.1"/>
    </source>
</evidence>
<dbReference type="CDD" id="cd03524">
    <property type="entry name" value="RPA2_OBF_family"/>
    <property type="match status" value="1"/>
</dbReference>
<dbReference type="Gene3D" id="2.40.50.140">
    <property type="entry name" value="Nucleic acid-binding proteins"/>
    <property type="match status" value="1"/>
</dbReference>
<dbReference type="EMBL" id="NAJL01000063">
    <property type="protein sequence ID" value="TKA22954.1"/>
    <property type="molecule type" value="Genomic_DNA"/>
</dbReference>
<keyword evidence="2" id="KW-0158">Chromosome</keyword>
<dbReference type="Pfam" id="PF10451">
    <property type="entry name" value="Stn1"/>
    <property type="match status" value="1"/>
</dbReference>